<sequence length="112" mass="13460">MAFLLLHNYTDFIELQGSYFSIARISEVLNCSRTTIYNNLVIKEYIDKINEDFNKNNPYKKIEALEREVKDLNDKLDKMYQRDVELLLIQKENTEIKKRLKKENNIKKIVEN</sequence>
<organism evidence="1 2">
    <name type="scientific">Aerococcus viridans</name>
    <dbReference type="NCBI Taxonomy" id="1377"/>
    <lineage>
        <taxon>Bacteria</taxon>
        <taxon>Bacillati</taxon>
        <taxon>Bacillota</taxon>
        <taxon>Bacilli</taxon>
        <taxon>Lactobacillales</taxon>
        <taxon>Aerococcaceae</taxon>
        <taxon>Aerococcus</taxon>
    </lineage>
</organism>
<name>A0AAU8U4L7_9LACT</name>
<dbReference type="RefSeq" id="WP_060779303.1">
    <property type="nucleotide sequence ID" value="NZ_CP014164.1"/>
</dbReference>
<dbReference type="AlphaFoldDB" id="A0AAU8U4L7"/>
<dbReference type="GeneID" id="41533802"/>
<accession>A0AAU8U4L7</accession>
<protein>
    <recommendedName>
        <fullName evidence="3">Helix-turn-helix type 11 domain-containing protein</fullName>
    </recommendedName>
</protein>
<proteinExistence type="predicted"/>
<evidence type="ECO:0000313" key="1">
    <source>
        <dbReference type="EMBL" id="AMC00213.1"/>
    </source>
</evidence>
<gene>
    <name evidence="1" type="ORF">AWM76_00820</name>
</gene>
<evidence type="ECO:0008006" key="3">
    <source>
        <dbReference type="Google" id="ProtNLM"/>
    </source>
</evidence>
<dbReference type="KEGG" id="avs:AWM76_00820"/>
<dbReference type="EMBL" id="CP014164">
    <property type="protein sequence ID" value="AMC00213.1"/>
    <property type="molecule type" value="Genomic_DNA"/>
</dbReference>
<dbReference type="Proteomes" id="UP000066986">
    <property type="component" value="Chromosome"/>
</dbReference>
<reference evidence="2" key="2">
    <citation type="submission" date="2016-01" db="EMBL/GenBank/DDBJ databases">
        <title>Six Aerococcus type strain genome sequencing and assembly using PacBio and Illumina Hiseq.</title>
        <authorList>
            <person name="Carkaci D."/>
            <person name="Dargis R."/>
            <person name="Nielsen X.C."/>
            <person name="Skovgaard O."/>
            <person name="Fuursted K."/>
            <person name="Christensen J.J."/>
        </authorList>
    </citation>
    <scope>NUCLEOTIDE SEQUENCE [LARGE SCALE GENOMIC DNA]</scope>
    <source>
        <strain evidence="2">CCUG4311</strain>
    </source>
</reference>
<evidence type="ECO:0000313" key="2">
    <source>
        <dbReference type="Proteomes" id="UP000066986"/>
    </source>
</evidence>
<reference evidence="1 2" key="1">
    <citation type="journal article" date="2016" name="Genome Announc.">
        <title>Complete Genome Sequences of Aerococcus christensenii CCUG 28831T, Aerococcus sanguinicola CCUG 43001T, Aerococcus urinae CCUG 36881T, Aerococcus urinaeequi CCUG 28094T, Aerococcus urinaehominis CCUG 42038 BT, and Aerococcus viridans CCUG 4311T.</title>
        <authorList>
            <person name="Carkaci D."/>
            <person name="Dargis R."/>
            <person name="Nielsen X.C."/>
            <person name="Skovgaard O."/>
            <person name="Fuursted K."/>
            <person name="Christensen J.J."/>
        </authorList>
    </citation>
    <scope>NUCLEOTIDE SEQUENCE [LARGE SCALE GENOMIC DNA]</scope>
    <source>
        <strain evidence="1 2">CCUG4311</strain>
    </source>
</reference>